<dbReference type="RefSeq" id="WP_377711512.1">
    <property type="nucleotide sequence ID" value="NZ_JBHSMP010000013.1"/>
</dbReference>
<organism evidence="2 3">
    <name type="scientific">Paraburkholderia denitrificans</name>
    <dbReference type="NCBI Taxonomy" id="694025"/>
    <lineage>
        <taxon>Bacteria</taxon>
        <taxon>Pseudomonadati</taxon>
        <taxon>Pseudomonadota</taxon>
        <taxon>Betaproteobacteria</taxon>
        <taxon>Burkholderiales</taxon>
        <taxon>Burkholderiaceae</taxon>
        <taxon>Paraburkholderia</taxon>
    </lineage>
</organism>
<dbReference type="Pfam" id="PF13020">
    <property type="entry name" value="NOV_C"/>
    <property type="match status" value="1"/>
</dbReference>
<reference evidence="3" key="1">
    <citation type="journal article" date="2019" name="Int. J. Syst. Evol. Microbiol.">
        <title>The Global Catalogue of Microorganisms (GCM) 10K type strain sequencing project: providing services to taxonomists for standard genome sequencing and annotation.</title>
        <authorList>
            <consortium name="The Broad Institute Genomics Platform"/>
            <consortium name="The Broad Institute Genome Sequencing Center for Infectious Disease"/>
            <person name="Wu L."/>
            <person name="Ma J."/>
        </authorList>
    </citation>
    <scope>NUCLEOTIDE SEQUENCE [LARGE SCALE GENOMIC DNA]</scope>
    <source>
        <strain evidence="3">CCUG 56042</strain>
    </source>
</reference>
<keyword evidence="3" id="KW-1185">Reference proteome</keyword>
<evidence type="ECO:0000313" key="2">
    <source>
        <dbReference type="EMBL" id="MFC5429455.1"/>
    </source>
</evidence>
<dbReference type="InterPro" id="IPR024975">
    <property type="entry name" value="NOV_C"/>
</dbReference>
<feature type="domain" description="Protein NO VEIN C-terminal" evidence="1">
    <location>
        <begin position="166"/>
        <end position="241"/>
    </location>
</feature>
<sequence length="281" mass="30976">MTSSSRFIGGSGSAWLRPSAVEGWRAVSRQLASAPHEPVTKAVGRLKASYSTAGLDFAGGTAILEALGPAVESAHKSYQLLIEMEARRSVPTWLTVLPRGRLAFRDVLTADVHECFRRAGAFSAHPTRDAVEFLDRLANMARAQANLALVESGRTAERKSFDLEVARCATISGAPPVEWVALDDNSAGFDIRSSRCVDGQARPKLIEVKSCRSSPLQMIVTRHEWQTACRNRDSFVVHLWDIATDQLHELSWEYLQHHMPVDQGNGHWDNATLILRGLHAN</sequence>
<protein>
    <submittedName>
        <fullName evidence="2">DUF3883 domain-containing protein</fullName>
    </submittedName>
</protein>
<comment type="caution">
    <text evidence="2">The sequence shown here is derived from an EMBL/GenBank/DDBJ whole genome shotgun (WGS) entry which is preliminary data.</text>
</comment>
<gene>
    <name evidence="2" type="ORF">ACFPTO_11685</name>
</gene>
<accession>A0ABW0J952</accession>
<name>A0ABW0J952_9BURK</name>
<dbReference type="Proteomes" id="UP001596103">
    <property type="component" value="Unassembled WGS sequence"/>
</dbReference>
<dbReference type="EMBL" id="JBHSMP010000013">
    <property type="protein sequence ID" value="MFC5429455.1"/>
    <property type="molecule type" value="Genomic_DNA"/>
</dbReference>
<evidence type="ECO:0000313" key="3">
    <source>
        <dbReference type="Proteomes" id="UP001596103"/>
    </source>
</evidence>
<proteinExistence type="predicted"/>
<evidence type="ECO:0000259" key="1">
    <source>
        <dbReference type="Pfam" id="PF13020"/>
    </source>
</evidence>